<dbReference type="SMART" id="SM00577">
    <property type="entry name" value="CPDc"/>
    <property type="match status" value="1"/>
</dbReference>
<accession>A0ABD3MCT5</accession>
<comment type="caution">
    <text evidence="2">The sequence shown here is derived from an EMBL/GenBank/DDBJ whole genome shotgun (WGS) entry which is preliminary data.</text>
</comment>
<dbReference type="PROSITE" id="PS50969">
    <property type="entry name" value="FCP1"/>
    <property type="match status" value="1"/>
</dbReference>
<sequence>MASHIVVHARRFVLGGASGLLAFASYKSQSDPVHIFWDLDHTILCSISPIPDNQDSEGNSDIPKQNNNSSKCPVAPSNLVSLLLPPPPKLHHFDQIDDDFPCDDKTLAPNTRTYFRPGALLALKLCNMFGTIHVYTAAQETYTNNILNELKNSYYRIVFQEVLHRDQFPLIVSEGKDLNVVGDRYNLHRSILFDDRTSNFRPQNYENGIAVVPFAPERVQKILDGSWIVYLEELMEMSRLVSVAFWSSTHLSGDVRRVVAWVRRGWKDSTE</sequence>
<reference evidence="2 3" key="1">
    <citation type="submission" date="2024-10" db="EMBL/GenBank/DDBJ databases">
        <title>Updated reference genomes for cyclostephanoid diatoms.</title>
        <authorList>
            <person name="Roberts W.R."/>
            <person name="Alverson A.J."/>
        </authorList>
    </citation>
    <scope>NUCLEOTIDE SEQUENCE [LARGE SCALE GENOMIC DNA]</scope>
    <source>
        <strain evidence="2 3">AJA232-27</strain>
    </source>
</reference>
<dbReference type="InterPro" id="IPR036412">
    <property type="entry name" value="HAD-like_sf"/>
</dbReference>
<keyword evidence="3" id="KW-1185">Reference proteome</keyword>
<dbReference type="InterPro" id="IPR004274">
    <property type="entry name" value="FCP1_dom"/>
</dbReference>
<evidence type="ECO:0000259" key="1">
    <source>
        <dbReference type="PROSITE" id="PS50969"/>
    </source>
</evidence>
<proteinExistence type="predicted"/>
<evidence type="ECO:0000313" key="2">
    <source>
        <dbReference type="EMBL" id="KAL3761881.1"/>
    </source>
</evidence>
<dbReference type="Gene3D" id="3.40.50.1000">
    <property type="entry name" value="HAD superfamily/HAD-like"/>
    <property type="match status" value="1"/>
</dbReference>
<feature type="domain" description="FCP1 homology" evidence="1">
    <location>
        <begin position="28"/>
        <end position="237"/>
    </location>
</feature>
<dbReference type="InterPro" id="IPR023214">
    <property type="entry name" value="HAD_sf"/>
</dbReference>
<gene>
    <name evidence="2" type="ORF">ACHAWU_009046</name>
</gene>
<protein>
    <recommendedName>
        <fullName evidence="1">FCP1 homology domain-containing protein</fullName>
    </recommendedName>
</protein>
<organism evidence="2 3">
    <name type="scientific">Discostella pseudostelligera</name>
    <dbReference type="NCBI Taxonomy" id="259834"/>
    <lineage>
        <taxon>Eukaryota</taxon>
        <taxon>Sar</taxon>
        <taxon>Stramenopiles</taxon>
        <taxon>Ochrophyta</taxon>
        <taxon>Bacillariophyta</taxon>
        <taxon>Coscinodiscophyceae</taxon>
        <taxon>Thalassiosirophycidae</taxon>
        <taxon>Stephanodiscales</taxon>
        <taxon>Stephanodiscaceae</taxon>
        <taxon>Discostella</taxon>
    </lineage>
</organism>
<dbReference type="AlphaFoldDB" id="A0ABD3MCT5"/>
<dbReference type="Pfam" id="PF03031">
    <property type="entry name" value="NIF"/>
    <property type="match status" value="1"/>
</dbReference>
<dbReference type="Proteomes" id="UP001530293">
    <property type="component" value="Unassembled WGS sequence"/>
</dbReference>
<dbReference type="EMBL" id="JALLBG020000146">
    <property type="protein sequence ID" value="KAL3761881.1"/>
    <property type="molecule type" value="Genomic_DNA"/>
</dbReference>
<dbReference type="SUPFAM" id="SSF56784">
    <property type="entry name" value="HAD-like"/>
    <property type="match status" value="1"/>
</dbReference>
<evidence type="ECO:0000313" key="3">
    <source>
        <dbReference type="Proteomes" id="UP001530293"/>
    </source>
</evidence>
<name>A0ABD3MCT5_9STRA</name>